<dbReference type="EMBL" id="OD004311">
    <property type="protein sequence ID" value="CAD7409729.1"/>
    <property type="molecule type" value="Genomic_DNA"/>
</dbReference>
<sequence length="141" mass="15400">MEDLQFNVEYSRRLMDHMIHGTIHGVPYSTEQMNKLIFQTDPSLIATIHSPSLTPNPPTQHPLSNEPTGVQGINVLTQGAKKPILPAVFVSVLFGRGSICCCGNPVQFKNLVGTTARVCVCFDAGREVATYRDNFVAVATL</sequence>
<proteinExistence type="predicted"/>
<accession>A0A7R9H5M0</accession>
<organism evidence="1">
    <name type="scientific">Timema poppense</name>
    <name type="common">Walking stick</name>
    <dbReference type="NCBI Taxonomy" id="170557"/>
    <lineage>
        <taxon>Eukaryota</taxon>
        <taxon>Metazoa</taxon>
        <taxon>Ecdysozoa</taxon>
        <taxon>Arthropoda</taxon>
        <taxon>Hexapoda</taxon>
        <taxon>Insecta</taxon>
        <taxon>Pterygota</taxon>
        <taxon>Neoptera</taxon>
        <taxon>Polyneoptera</taxon>
        <taxon>Phasmatodea</taxon>
        <taxon>Timematodea</taxon>
        <taxon>Timematoidea</taxon>
        <taxon>Timematidae</taxon>
        <taxon>Timema</taxon>
    </lineage>
</organism>
<dbReference type="AlphaFoldDB" id="A0A7R9H5M0"/>
<reference evidence="1" key="1">
    <citation type="submission" date="2020-11" db="EMBL/GenBank/DDBJ databases">
        <authorList>
            <person name="Tran Van P."/>
        </authorList>
    </citation>
    <scope>NUCLEOTIDE SEQUENCE</scope>
</reference>
<protein>
    <submittedName>
        <fullName evidence="1">Uncharacterized protein</fullName>
    </submittedName>
</protein>
<name>A0A7R9H5M0_TIMPO</name>
<evidence type="ECO:0000313" key="1">
    <source>
        <dbReference type="EMBL" id="CAD7409729.1"/>
    </source>
</evidence>
<gene>
    <name evidence="1" type="ORF">TPSB3V08_LOCUS6985</name>
</gene>